<dbReference type="AlphaFoldDB" id="A0A3M7QYJ7"/>
<protein>
    <submittedName>
        <fullName evidence="1">Uncharacterized protein</fullName>
    </submittedName>
</protein>
<evidence type="ECO:0000313" key="2">
    <source>
        <dbReference type="Proteomes" id="UP000276133"/>
    </source>
</evidence>
<dbReference type="Proteomes" id="UP000276133">
    <property type="component" value="Unassembled WGS sequence"/>
</dbReference>
<sequence length="134" mass="15406">MGMGMYNMSLSLSWASKTGKTNAIHKALSIKKANTPLSLMSFSDTCSLCLAGAKPVLLYWFSINFSTSTPFSNCFWYAQEEQKAGFDTIKLKWMTYGGQKEYYSHNDQEKYCRSFPRAVHYTHYGSHNYNHHQN</sequence>
<dbReference type="EMBL" id="REGN01004715">
    <property type="protein sequence ID" value="RNA16396.1"/>
    <property type="molecule type" value="Genomic_DNA"/>
</dbReference>
<name>A0A3M7QYJ7_BRAPC</name>
<comment type="caution">
    <text evidence="1">The sequence shown here is derived from an EMBL/GenBank/DDBJ whole genome shotgun (WGS) entry which is preliminary data.</text>
</comment>
<accession>A0A3M7QYJ7</accession>
<gene>
    <name evidence="1" type="ORF">BpHYR1_054621</name>
</gene>
<keyword evidence="2" id="KW-1185">Reference proteome</keyword>
<evidence type="ECO:0000313" key="1">
    <source>
        <dbReference type="EMBL" id="RNA16396.1"/>
    </source>
</evidence>
<proteinExistence type="predicted"/>
<reference evidence="1 2" key="1">
    <citation type="journal article" date="2018" name="Sci. Rep.">
        <title>Genomic signatures of local adaptation to the degree of environmental predictability in rotifers.</title>
        <authorList>
            <person name="Franch-Gras L."/>
            <person name="Hahn C."/>
            <person name="Garcia-Roger E.M."/>
            <person name="Carmona M.J."/>
            <person name="Serra M."/>
            <person name="Gomez A."/>
        </authorList>
    </citation>
    <scope>NUCLEOTIDE SEQUENCE [LARGE SCALE GENOMIC DNA]</scope>
    <source>
        <strain evidence="1">HYR1</strain>
    </source>
</reference>
<organism evidence="1 2">
    <name type="scientific">Brachionus plicatilis</name>
    <name type="common">Marine rotifer</name>
    <name type="synonym">Brachionus muelleri</name>
    <dbReference type="NCBI Taxonomy" id="10195"/>
    <lineage>
        <taxon>Eukaryota</taxon>
        <taxon>Metazoa</taxon>
        <taxon>Spiralia</taxon>
        <taxon>Gnathifera</taxon>
        <taxon>Rotifera</taxon>
        <taxon>Eurotatoria</taxon>
        <taxon>Monogononta</taxon>
        <taxon>Pseudotrocha</taxon>
        <taxon>Ploima</taxon>
        <taxon>Brachionidae</taxon>
        <taxon>Brachionus</taxon>
    </lineage>
</organism>